<keyword evidence="2" id="KW-0479">Metal-binding</keyword>
<evidence type="ECO:0000259" key="7">
    <source>
        <dbReference type="Pfam" id="PF00749"/>
    </source>
</evidence>
<dbReference type="InterPro" id="IPR049940">
    <property type="entry name" value="GluQ/Sye"/>
</dbReference>
<reference evidence="8" key="2">
    <citation type="journal article" date="2014" name="ISME J.">
        <title>Microbial stratification in low pH oxic and suboxic macroscopic growths along an acid mine drainage.</title>
        <authorList>
            <person name="Mendez-Garcia C."/>
            <person name="Mesa V."/>
            <person name="Sprenger R.R."/>
            <person name="Richter M."/>
            <person name="Diez M.S."/>
            <person name="Solano J."/>
            <person name="Bargiela R."/>
            <person name="Golyshina O.V."/>
            <person name="Manteca A."/>
            <person name="Ramos J.L."/>
            <person name="Gallego J.R."/>
            <person name="Llorente I."/>
            <person name="Martins Dos Santos V.A."/>
            <person name="Jensen O.N."/>
            <person name="Pelaez A.I."/>
            <person name="Sanchez J."/>
            <person name="Ferrer M."/>
        </authorList>
    </citation>
    <scope>NUCLEOTIDE SEQUENCE</scope>
</reference>
<keyword evidence="5" id="KW-0067">ATP-binding</keyword>
<keyword evidence="1" id="KW-0436">Ligase</keyword>
<dbReference type="NCBIfam" id="TIGR03838">
    <property type="entry name" value="queuosine_YadB"/>
    <property type="match status" value="1"/>
</dbReference>
<dbReference type="PANTHER" id="PTHR43311">
    <property type="entry name" value="GLUTAMATE--TRNA LIGASE"/>
    <property type="match status" value="1"/>
</dbReference>
<evidence type="ECO:0000256" key="5">
    <source>
        <dbReference type="ARBA" id="ARBA00022840"/>
    </source>
</evidence>
<dbReference type="GO" id="GO:0005829">
    <property type="term" value="C:cytosol"/>
    <property type="evidence" value="ECO:0007669"/>
    <property type="project" value="TreeGrafter"/>
</dbReference>
<dbReference type="Gene3D" id="3.40.50.620">
    <property type="entry name" value="HUPs"/>
    <property type="match status" value="1"/>
</dbReference>
<keyword evidence="4" id="KW-0862">Zinc</keyword>
<dbReference type="Pfam" id="PF00749">
    <property type="entry name" value="tRNA-synt_1c"/>
    <property type="match status" value="1"/>
</dbReference>
<gene>
    <name evidence="8" type="ORF">B1A_12624</name>
</gene>
<protein>
    <submittedName>
        <fullName evidence="8">Glutamyl-Q tRNA(Asp) synthetase</fullName>
    </submittedName>
</protein>
<sequence>MAGFKSDQWHDEAMVYVGRFAPSPTGALHFGSLLAALGSWLDARAAGGRWLLRIEDIDPPRAVRSAARAQLQTLRRFGLLPDAEPWRQSTRAAAYAAALRQLAAAGHAYPCACTRADLEAHGSIHPPRCVRPARADGAHAWRLRVPRGVIAFADRLQGPQQQDVRAEVGDFVLRRADGLWAYQLAVVVDDAAQGVSDVVRGADLLDSTPRQILLQRLLMLPTPRYLHLPVIVDAAGQKLSKARGAAALPSDALDALRQALTLLGQRESAARPARSTTHLLEHALTHYRADLLPRSRAIAAPQFVDAGATRTLADDHSTRSAT</sequence>
<feature type="domain" description="Glutamyl/glutaminyl-tRNA synthetase class Ib catalytic" evidence="7">
    <location>
        <begin position="19"/>
        <end position="247"/>
    </location>
</feature>
<reference evidence="8" key="1">
    <citation type="submission" date="2013-08" db="EMBL/GenBank/DDBJ databases">
        <authorList>
            <person name="Mendez C."/>
            <person name="Richter M."/>
            <person name="Ferrer M."/>
            <person name="Sanchez J."/>
        </authorList>
    </citation>
    <scope>NUCLEOTIDE SEQUENCE</scope>
</reference>
<evidence type="ECO:0000256" key="2">
    <source>
        <dbReference type="ARBA" id="ARBA00022723"/>
    </source>
</evidence>
<proteinExistence type="inferred from homology"/>
<evidence type="ECO:0000256" key="4">
    <source>
        <dbReference type="ARBA" id="ARBA00022833"/>
    </source>
</evidence>
<dbReference type="InterPro" id="IPR020058">
    <property type="entry name" value="Glu/Gln-tRNA-synth_Ib_cat-dom"/>
</dbReference>
<accession>T1A710</accession>
<name>T1A710_9ZZZZ</name>
<dbReference type="InterPro" id="IPR022380">
    <property type="entry name" value="Glu-Q_tRNA(Asp)_Synthase"/>
</dbReference>
<dbReference type="FunFam" id="3.40.50.620:FF:000093">
    <property type="entry name" value="Glutamyl-Q tRNA(Asp) synthetase"/>
    <property type="match status" value="1"/>
</dbReference>
<dbReference type="InterPro" id="IPR000924">
    <property type="entry name" value="Glu/Gln-tRNA-synth"/>
</dbReference>
<dbReference type="HAMAP" id="MF_01428">
    <property type="entry name" value="Glu_Q_tRNA_synth"/>
    <property type="match status" value="1"/>
</dbReference>
<dbReference type="GO" id="GO:0006424">
    <property type="term" value="P:glutamyl-tRNA aminoacylation"/>
    <property type="evidence" value="ECO:0007669"/>
    <property type="project" value="InterPro"/>
</dbReference>
<organism evidence="8">
    <name type="scientific">mine drainage metagenome</name>
    <dbReference type="NCBI Taxonomy" id="410659"/>
    <lineage>
        <taxon>unclassified sequences</taxon>
        <taxon>metagenomes</taxon>
        <taxon>ecological metagenomes</taxon>
    </lineage>
</organism>
<evidence type="ECO:0000256" key="3">
    <source>
        <dbReference type="ARBA" id="ARBA00022741"/>
    </source>
</evidence>
<keyword evidence="3" id="KW-0547">Nucleotide-binding</keyword>
<dbReference type="GO" id="GO:0004818">
    <property type="term" value="F:glutamate-tRNA ligase activity"/>
    <property type="evidence" value="ECO:0007669"/>
    <property type="project" value="TreeGrafter"/>
</dbReference>
<evidence type="ECO:0000313" key="8">
    <source>
        <dbReference type="EMBL" id="EQD52648.1"/>
    </source>
</evidence>
<keyword evidence="6" id="KW-0030">Aminoacyl-tRNA synthetase</keyword>
<dbReference type="GO" id="GO:0006400">
    <property type="term" value="P:tRNA modification"/>
    <property type="evidence" value="ECO:0007669"/>
    <property type="project" value="InterPro"/>
</dbReference>
<dbReference type="GO" id="GO:0008270">
    <property type="term" value="F:zinc ion binding"/>
    <property type="evidence" value="ECO:0007669"/>
    <property type="project" value="InterPro"/>
</dbReference>
<dbReference type="NCBIfam" id="NF004314">
    <property type="entry name" value="PRK05710.1-3"/>
    <property type="match status" value="1"/>
</dbReference>
<dbReference type="GO" id="GO:0005524">
    <property type="term" value="F:ATP binding"/>
    <property type="evidence" value="ECO:0007669"/>
    <property type="project" value="UniProtKB-KW"/>
</dbReference>
<evidence type="ECO:0000256" key="1">
    <source>
        <dbReference type="ARBA" id="ARBA00022598"/>
    </source>
</evidence>
<comment type="caution">
    <text evidence="8">The sequence shown here is derived from an EMBL/GenBank/DDBJ whole genome shotgun (WGS) entry which is preliminary data.</text>
</comment>
<dbReference type="SUPFAM" id="SSF52374">
    <property type="entry name" value="Nucleotidylyl transferase"/>
    <property type="match status" value="1"/>
</dbReference>
<dbReference type="AlphaFoldDB" id="T1A710"/>
<dbReference type="PRINTS" id="PR00987">
    <property type="entry name" value="TRNASYNTHGLU"/>
</dbReference>
<evidence type="ECO:0000256" key="6">
    <source>
        <dbReference type="ARBA" id="ARBA00023146"/>
    </source>
</evidence>
<dbReference type="InterPro" id="IPR014729">
    <property type="entry name" value="Rossmann-like_a/b/a_fold"/>
</dbReference>
<dbReference type="EMBL" id="AUZX01009186">
    <property type="protein sequence ID" value="EQD52648.1"/>
    <property type="molecule type" value="Genomic_DNA"/>
</dbReference>
<dbReference type="PANTHER" id="PTHR43311:SF1">
    <property type="entry name" value="GLUTAMYL-Q TRNA(ASP) SYNTHETASE"/>
    <property type="match status" value="1"/>
</dbReference>